<proteinExistence type="predicted"/>
<dbReference type="RefSeq" id="WP_100270930.1">
    <property type="nucleotide sequence ID" value="NZ_CP024444.1"/>
</dbReference>
<name>A0A2D2LX07_FAUOS</name>
<keyword evidence="1" id="KW-0614">Plasmid</keyword>
<evidence type="ECO:0000313" key="2">
    <source>
        <dbReference type="Proteomes" id="UP000229340"/>
    </source>
</evidence>
<reference evidence="2" key="1">
    <citation type="submission" date="2017-10" db="EMBL/GenBank/DDBJ databases">
        <title>Complete genome sequence of Moraxella osloensis NP7 isolated from human skin.</title>
        <authorList>
            <person name="Lee K."/>
            <person name="Lim J.Y."/>
            <person name="Hwang I."/>
        </authorList>
    </citation>
    <scope>NUCLEOTIDE SEQUENCE [LARGE SCALE GENOMIC DNA]</scope>
    <source>
        <strain evidence="2">NP7</strain>
        <plasmid evidence="2">pnp7-1</plasmid>
    </source>
</reference>
<dbReference type="AlphaFoldDB" id="A0A2D2LX07"/>
<evidence type="ECO:0000313" key="1">
    <source>
        <dbReference type="EMBL" id="ATR79558.1"/>
    </source>
</evidence>
<sequence length="135" mass="15074">MNSAKYAIIALIRSFKTSCQLPSDMHKSLAQALAVFDCKQTAVVTDIAIDSVTDKEITFTYIPTAYQYLIEKAFFSHRPNDPIISLYVKASKDDGAFTLITNANYPINKNDVVTIRSDLTKKFIDIKRKSKAATS</sequence>
<gene>
    <name evidence="1" type="ORF">NP7_09305</name>
</gene>
<dbReference type="Proteomes" id="UP000229340">
    <property type="component" value="Plasmid pNP7-1"/>
</dbReference>
<dbReference type="EMBL" id="CP024444">
    <property type="protein sequence ID" value="ATR79558.1"/>
    <property type="molecule type" value="Genomic_DNA"/>
</dbReference>
<geneLocation type="plasmid" evidence="2">
    <name>pnp7-1</name>
</geneLocation>
<organism evidence="1 2">
    <name type="scientific">Faucicola osloensis</name>
    <name type="common">Moraxella osloensis</name>
    <dbReference type="NCBI Taxonomy" id="34062"/>
    <lineage>
        <taxon>Bacteria</taxon>
        <taxon>Pseudomonadati</taxon>
        <taxon>Pseudomonadota</taxon>
        <taxon>Gammaproteobacteria</taxon>
        <taxon>Moraxellales</taxon>
        <taxon>Moraxellaceae</taxon>
        <taxon>Faucicola</taxon>
    </lineage>
</organism>
<protein>
    <submittedName>
        <fullName evidence="1">Uncharacterized protein</fullName>
    </submittedName>
</protein>
<accession>A0A2D2LX07</accession>